<keyword evidence="5" id="KW-0418">Kinase</keyword>
<dbReference type="Gene3D" id="3.30.450.40">
    <property type="match status" value="1"/>
</dbReference>
<keyword evidence="7" id="KW-0472">Membrane</keyword>
<keyword evidence="3" id="KW-0597">Phosphoprotein</keyword>
<dbReference type="InterPro" id="IPR029016">
    <property type="entry name" value="GAF-like_dom_sf"/>
</dbReference>
<dbReference type="STRING" id="1797711.A2870_01830"/>
<dbReference type="SUPFAM" id="SSF55874">
    <property type="entry name" value="ATPase domain of HSP90 chaperone/DNA topoisomerase II/histidine kinase"/>
    <property type="match status" value="1"/>
</dbReference>
<dbReference type="EC" id="2.7.13.3" evidence="2"/>
<keyword evidence="6" id="KW-0175">Coiled coil</keyword>
<feature type="transmembrane region" description="Helical" evidence="7">
    <location>
        <begin position="6"/>
        <end position="25"/>
    </location>
</feature>
<feature type="domain" description="PAS" evidence="9">
    <location>
        <begin position="211"/>
        <end position="248"/>
    </location>
</feature>
<organism evidence="10 11">
    <name type="scientific">Candidatus Curtissbacteria bacterium RIFCSPHIGHO2_01_FULL_41_11</name>
    <dbReference type="NCBI Taxonomy" id="1797711"/>
    <lineage>
        <taxon>Bacteria</taxon>
        <taxon>Candidatus Curtissiibacteriota</taxon>
    </lineage>
</organism>
<dbReference type="InterPro" id="IPR003594">
    <property type="entry name" value="HATPase_dom"/>
</dbReference>
<comment type="catalytic activity">
    <reaction evidence="1">
        <text>ATP + protein L-histidine = ADP + protein N-phospho-L-histidine.</text>
        <dbReference type="EC" id="2.7.13.3"/>
    </reaction>
</comment>
<evidence type="ECO:0000256" key="7">
    <source>
        <dbReference type="SAM" id="Phobius"/>
    </source>
</evidence>
<dbReference type="InterPro" id="IPR004358">
    <property type="entry name" value="Sig_transdc_His_kin-like_C"/>
</dbReference>
<feature type="domain" description="Histidine kinase" evidence="8">
    <location>
        <begin position="359"/>
        <end position="585"/>
    </location>
</feature>
<dbReference type="SUPFAM" id="SSF55781">
    <property type="entry name" value="GAF domain-like"/>
    <property type="match status" value="1"/>
</dbReference>
<keyword evidence="4" id="KW-0808">Transferase</keyword>
<dbReference type="PANTHER" id="PTHR43047">
    <property type="entry name" value="TWO-COMPONENT HISTIDINE PROTEIN KINASE"/>
    <property type="match status" value="1"/>
</dbReference>
<feature type="coiled-coil region" evidence="6">
    <location>
        <begin position="194"/>
        <end position="221"/>
    </location>
</feature>
<dbReference type="PRINTS" id="PR00344">
    <property type="entry name" value="BCTRLSENSOR"/>
</dbReference>
<dbReference type="Gene3D" id="1.10.287.130">
    <property type="match status" value="1"/>
</dbReference>
<dbReference type="PROSITE" id="PS50112">
    <property type="entry name" value="PAS"/>
    <property type="match status" value="1"/>
</dbReference>
<dbReference type="SUPFAM" id="SSF47384">
    <property type="entry name" value="Homodimeric domain of signal transducing histidine kinase"/>
    <property type="match status" value="1"/>
</dbReference>
<keyword evidence="7" id="KW-1133">Transmembrane helix</keyword>
<reference evidence="10 11" key="1">
    <citation type="journal article" date="2016" name="Nat. Commun.">
        <title>Thousands of microbial genomes shed light on interconnected biogeochemical processes in an aquifer system.</title>
        <authorList>
            <person name="Anantharaman K."/>
            <person name="Brown C.T."/>
            <person name="Hug L.A."/>
            <person name="Sharon I."/>
            <person name="Castelle C.J."/>
            <person name="Probst A.J."/>
            <person name="Thomas B.C."/>
            <person name="Singh A."/>
            <person name="Wilkins M.J."/>
            <person name="Karaoz U."/>
            <person name="Brodie E.L."/>
            <person name="Williams K.H."/>
            <person name="Hubbard S.S."/>
            <person name="Banfield J.F."/>
        </authorList>
    </citation>
    <scope>NUCLEOTIDE SEQUENCE [LARGE SCALE GENOMIC DNA]</scope>
</reference>
<evidence type="ECO:0000256" key="6">
    <source>
        <dbReference type="SAM" id="Coils"/>
    </source>
</evidence>
<proteinExistence type="predicted"/>
<evidence type="ECO:0000256" key="5">
    <source>
        <dbReference type="ARBA" id="ARBA00022777"/>
    </source>
</evidence>
<evidence type="ECO:0000256" key="1">
    <source>
        <dbReference type="ARBA" id="ARBA00000085"/>
    </source>
</evidence>
<keyword evidence="7" id="KW-0812">Transmembrane</keyword>
<dbReference type="PANTHER" id="PTHR43047:SF72">
    <property type="entry name" value="OSMOSENSING HISTIDINE PROTEIN KINASE SLN1"/>
    <property type="match status" value="1"/>
</dbReference>
<dbReference type="InterPro" id="IPR000014">
    <property type="entry name" value="PAS"/>
</dbReference>
<dbReference type="AlphaFoldDB" id="A0A1F5G556"/>
<evidence type="ECO:0000313" key="10">
    <source>
        <dbReference type="EMBL" id="OGD87030.1"/>
    </source>
</evidence>
<dbReference type="SMART" id="SM00065">
    <property type="entry name" value="GAF"/>
    <property type="match status" value="1"/>
</dbReference>
<dbReference type="InterPro" id="IPR003661">
    <property type="entry name" value="HisK_dim/P_dom"/>
</dbReference>
<dbReference type="Proteomes" id="UP000179102">
    <property type="component" value="Unassembled WGS sequence"/>
</dbReference>
<dbReference type="GO" id="GO:0005886">
    <property type="term" value="C:plasma membrane"/>
    <property type="evidence" value="ECO:0007669"/>
    <property type="project" value="TreeGrafter"/>
</dbReference>
<dbReference type="InterPro" id="IPR036097">
    <property type="entry name" value="HisK_dim/P_sf"/>
</dbReference>
<dbReference type="Pfam" id="PF02518">
    <property type="entry name" value="HATPase_c"/>
    <property type="match status" value="1"/>
</dbReference>
<dbReference type="SMART" id="SM00388">
    <property type="entry name" value="HisKA"/>
    <property type="match status" value="1"/>
</dbReference>
<dbReference type="EMBL" id="MFAZ01000024">
    <property type="protein sequence ID" value="OGD87030.1"/>
    <property type="molecule type" value="Genomic_DNA"/>
</dbReference>
<dbReference type="SMART" id="SM00387">
    <property type="entry name" value="HATPase_c"/>
    <property type="match status" value="1"/>
</dbReference>
<dbReference type="Gene3D" id="3.30.565.10">
    <property type="entry name" value="Histidine kinase-like ATPase, C-terminal domain"/>
    <property type="match status" value="1"/>
</dbReference>
<dbReference type="FunFam" id="3.30.565.10:FF:000006">
    <property type="entry name" value="Sensor histidine kinase WalK"/>
    <property type="match status" value="1"/>
</dbReference>
<dbReference type="Pfam" id="PF00512">
    <property type="entry name" value="HisKA"/>
    <property type="match status" value="1"/>
</dbReference>
<dbReference type="GO" id="GO:0009927">
    <property type="term" value="F:histidine phosphotransfer kinase activity"/>
    <property type="evidence" value="ECO:0007669"/>
    <property type="project" value="TreeGrafter"/>
</dbReference>
<dbReference type="GO" id="GO:0000155">
    <property type="term" value="F:phosphorelay sensor kinase activity"/>
    <property type="evidence" value="ECO:0007669"/>
    <property type="project" value="InterPro"/>
</dbReference>
<dbReference type="InterPro" id="IPR036890">
    <property type="entry name" value="HATPase_C_sf"/>
</dbReference>
<accession>A0A1F5G556</accession>
<name>A0A1F5G556_9BACT</name>
<dbReference type="Pfam" id="PF01590">
    <property type="entry name" value="GAF"/>
    <property type="match status" value="1"/>
</dbReference>
<evidence type="ECO:0000259" key="8">
    <source>
        <dbReference type="PROSITE" id="PS50109"/>
    </source>
</evidence>
<dbReference type="CDD" id="cd00082">
    <property type="entry name" value="HisKA"/>
    <property type="match status" value="1"/>
</dbReference>
<comment type="caution">
    <text evidence="10">The sequence shown here is derived from an EMBL/GenBank/DDBJ whole genome shotgun (WGS) entry which is preliminary data.</text>
</comment>
<evidence type="ECO:0000256" key="2">
    <source>
        <dbReference type="ARBA" id="ARBA00012438"/>
    </source>
</evidence>
<evidence type="ECO:0000259" key="9">
    <source>
        <dbReference type="PROSITE" id="PS50112"/>
    </source>
</evidence>
<dbReference type="CDD" id="cd16922">
    <property type="entry name" value="HATPase_EvgS-ArcB-TorS-like"/>
    <property type="match status" value="1"/>
</dbReference>
<dbReference type="Gene3D" id="3.30.450.20">
    <property type="entry name" value="PAS domain"/>
    <property type="match status" value="1"/>
</dbReference>
<evidence type="ECO:0000256" key="3">
    <source>
        <dbReference type="ARBA" id="ARBA00022553"/>
    </source>
</evidence>
<evidence type="ECO:0000256" key="4">
    <source>
        <dbReference type="ARBA" id="ARBA00022679"/>
    </source>
</evidence>
<protein>
    <recommendedName>
        <fullName evidence="2">histidine kinase</fullName>
        <ecNumber evidence="2">2.7.13.3</ecNumber>
    </recommendedName>
</protein>
<sequence length="606" mass="66530">MELTLGLAIITVCGTVAGIAGYFLMRRKFERELELNRKKQEELAQKAYEMAVLKEIGDRIGYSLDAQKIVEIITRSLGQLFSFSTASSMIFDGEYDKIIFECNVRETVSPQFIADVKVKMLAAFSEMLQEPLVDIDVDESVVGELVDENDKYPIASFFNLPIVISGRAVGIINVASKIPGVYESEETEVLYRIASQASQAVSKLQEVLENEKSRLSQAVESLSDGLLMVNSKYQLILANRRLSHLLGIIENPKIFDIVNALSGSFDLRTKMEEAYAREGTLPPLEVAIRDKVFQVFVSRVSDKKSGKQSLRSSSLDPSASLRADTLETAGLKPVAIVVLFHDITDAKNLERLRQDFTAMMVHELRAPLTSIKSSVAMINPADPAKMPPAVVGKYLKTIDSTSQTMLELVNDLLDVAKLEAGKFDIICDSGDIAEVISDRVEGFRPIAIEKHIEINAVIEPGLPRAWFDKVRIKQVLNNLLSNAIKYSDSGEVTVGAKKQIVNGAPIDILVSVKDTGIGIEEDQIEKLFSRFGQLESGRRNAGLKSSGLGLFITKKIVEASGGKIWVESQGAGTGSTFNFTVPFAEASHIEGTHDIKSFTTEKVAQA</sequence>
<dbReference type="PROSITE" id="PS50109">
    <property type="entry name" value="HIS_KIN"/>
    <property type="match status" value="1"/>
</dbReference>
<evidence type="ECO:0000313" key="11">
    <source>
        <dbReference type="Proteomes" id="UP000179102"/>
    </source>
</evidence>
<gene>
    <name evidence="10" type="ORF">A2870_01830</name>
</gene>
<dbReference type="InterPro" id="IPR003018">
    <property type="entry name" value="GAF"/>
</dbReference>
<dbReference type="InterPro" id="IPR005467">
    <property type="entry name" value="His_kinase_dom"/>
</dbReference>